<gene>
    <name evidence="1" type="ORF">FB561_3959</name>
</gene>
<dbReference type="AlphaFoldDB" id="A0A561BV96"/>
<organism evidence="1 2">
    <name type="scientific">Kribbella amoyensis</name>
    <dbReference type="NCBI Taxonomy" id="996641"/>
    <lineage>
        <taxon>Bacteria</taxon>
        <taxon>Bacillati</taxon>
        <taxon>Actinomycetota</taxon>
        <taxon>Actinomycetes</taxon>
        <taxon>Propionibacteriales</taxon>
        <taxon>Kribbellaceae</taxon>
        <taxon>Kribbella</taxon>
    </lineage>
</organism>
<dbReference type="Proteomes" id="UP000318380">
    <property type="component" value="Unassembled WGS sequence"/>
</dbReference>
<protein>
    <recommendedName>
        <fullName evidence="3">DUF1330 domain-containing protein</fullName>
    </recommendedName>
</protein>
<evidence type="ECO:0008006" key="3">
    <source>
        <dbReference type="Google" id="ProtNLM"/>
    </source>
</evidence>
<sequence length="99" mass="10999">MPNDEIQLCCLLWARDGEEAGLTAYEDKVLALVPEHGGAVVSRARSTGADGQAHEVQLFRFRDQAALDGFLQDPRRLALTDERDRVIARTELFAVEFLG</sequence>
<evidence type="ECO:0000313" key="2">
    <source>
        <dbReference type="Proteomes" id="UP000318380"/>
    </source>
</evidence>
<evidence type="ECO:0000313" key="1">
    <source>
        <dbReference type="EMBL" id="TWD82816.1"/>
    </source>
</evidence>
<proteinExistence type="predicted"/>
<dbReference type="OrthoDB" id="9787920at2"/>
<dbReference type="RefSeq" id="WP_145808674.1">
    <property type="nucleotide sequence ID" value="NZ_VIVK01000001.1"/>
</dbReference>
<name>A0A561BV96_9ACTN</name>
<comment type="caution">
    <text evidence="1">The sequence shown here is derived from an EMBL/GenBank/DDBJ whole genome shotgun (WGS) entry which is preliminary data.</text>
</comment>
<dbReference type="EMBL" id="VIVK01000001">
    <property type="protein sequence ID" value="TWD82816.1"/>
    <property type="molecule type" value="Genomic_DNA"/>
</dbReference>
<accession>A0A561BV96</accession>
<keyword evidence="2" id="KW-1185">Reference proteome</keyword>
<reference evidence="1 2" key="1">
    <citation type="submission" date="2019-06" db="EMBL/GenBank/DDBJ databases">
        <title>Sequencing the genomes of 1000 actinobacteria strains.</title>
        <authorList>
            <person name="Klenk H.-P."/>
        </authorList>
    </citation>
    <scope>NUCLEOTIDE SEQUENCE [LARGE SCALE GENOMIC DNA]</scope>
    <source>
        <strain evidence="1 2">DSM 24683</strain>
    </source>
</reference>